<proteinExistence type="inferred from homology"/>
<evidence type="ECO:0000313" key="5">
    <source>
        <dbReference type="EMBL" id="KAK5081830.1"/>
    </source>
</evidence>
<name>A0ABR0K0Z1_9EURO</name>
<dbReference type="Pfam" id="PF00106">
    <property type="entry name" value="adh_short"/>
    <property type="match status" value="1"/>
</dbReference>
<dbReference type="PRINTS" id="PR00081">
    <property type="entry name" value="GDHRDH"/>
</dbReference>
<evidence type="ECO:0000256" key="2">
    <source>
        <dbReference type="ARBA" id="ARBA00022857"/>
    </source>
</evidence>
<dbReference type="PRINTS" id="PR00080">
    <property type="entry name" value="SDRFAMILY"/>
</dbReference>
<keyword evidence="6" id="KW-1185">Reference proteome</keyword>
<comment type="similarity">
    <text evidence="1 4">Belongs to the short-chain dehydrogenases/reductases (SDR) family.</text>
</comment>
<dbReference type="PANTHER" id="PTHR24320:SF283">
    <property type="entry name" value="RETINOL DEHYDROGENASE 11"/>
    <property type="match status" value="1"/>
</dbReference>
<evidence type="ECO:0000256" key="3">
    <source>
        <dbReference type="ARBA" id="ARBA00023002"/>
    </source>
</evidence>
<evidence type="ECO:0000313" key="6">
    <source>
        <dbReference type="Proteomes" id="UP001345013"/>
    </source>
</evidence>
<keyword evidence="3" id="KW-0560">Oxidoreductase</keyword>
<dbReference type="Gene3D" id="3.40.50.720">
    <property type="entry name" value="NAD(P)-binding Rossmann-like Domain"/>
    <property type="match status" value="1"/>
</dbReference>
<evidence type="ECO:0000256" key="4">
    <source>
        <dbReference type="RuleBase" id="RU000363"/>
    </source>
</evidence>
<evidence type="ECO:0000256" key="1">
    <source>
        <dbReference type="ARBA" id="ARBA00006484"/>
    </source>
</evidence>
<dbReference type="SUPFAM" id="SSF51735">
    <property type="entry name" value="NAD(P)-binding Rossmann-fold domains"/>
    <property type="match status" value="1"/>
</dbReference>
<dbReference type="PANTHER" id="PTHR24320">
    <property type="entry name" value="RETINOL DEHYDROGENASE"/>
    <property type="match status" value="1"/>
</dbReference>
<reference evidence="5 6" key="1">
    <citation type="submission" date="2023-08" db="EMBL/GenBank/DDBJ databases">
        <title>Black Yeasts Isolated from many extreme environments.</title>
        <authorList>
            <person name="Coleine C."/>
            <person name="Stajich J.E."/>
            <person name="Selbmann L."/>
        </authorList>
    </citation>
    <scope>NUCLEOTIDE SEQUENCE [LARGE SCALE GENOMIC DNA]</scope>
    <source>
        <strain evidence="5 6">CCFEE 5885</strain>
    </source>
</reference>
<sequence>MANFSKESTGADVVKAFSQNVSGKTIVITGASAHGIGAQTALDLAKANPAHLLLLARSAAKVQPVIDEIAKLSPTIRTSFVSISLDDLESVQSAATEVVSQLPSGKIDVLINNAGIMAVPFAKTKLGVETQFATNHLGHFVLTQQLTPYIRAAGKEGRVVNLASDGYLICPFRPDNINFDDGKSYHPFSAYGQSKTANILFTKGLAKRGITSFAVHPGVIFSTSLAGSLDMSLVDTIDEVAKQNTGQGFTMGEAKSIEQGVATTIRAAIDPEIVKDNGSYMADCQVEDVRGYAKDDELVEKLWALSEQLVGEKFEI</sequence>
<dbReference type="Proteomes" id="UP001345013">
    <property type="component" value="Unassembled WGS sequence"/>
</dbReference>
<dbReference type="InterPro" id="IPR036291">
    <property type="entry name" value="NAD(P)-bd_dom_sf"/>
</dbReference>
<comment type="caution">
    <text evidence="5">The sequence shown here is derived from an EMBL/GenBank/DDBJ whole genome shotgun (WGS) entry which is preliminary data.</text>
</comment>
<dbReference type="EMBL" id="JAVRRG010000134">
    <property type="protein sequence ID" value="KAK5081830.1"/>
    <property type="molecule type" value="Genomic_DNA"/>
</dbReference>
<dbReference type="InterPro" id="IPR002347">
    <property type="entry name" value="SDR_fam"/>
</dbReference>
<gene>
    <name evidence="5" type="ORF">LTR24_008133</name>
</gene>
<protein>
    <recommendedName>
        <fullName evidence="7">NAD(P)-binding protein</fullName>
    </recommendedName>
</protein>
<evidence type="ECO:0008006" key="7">
    <source>
        <dbReference type="Google" id="ProtNLM"/>
    </source>
</evidence>
<organism evidence="5 6">
    <name type="scientific">Lithohypha guttulata</name>
    <dbReference type="NCBI Taxonomy" id="1690604"/>
    <lineage>
        <taxon>Eukaryota</taxon>
        <taxon>Fungi</taxon>
        <taxon>Dikarya</taxon>
        <taxon>Ascomycota</taxon>
        <taxon>Pezizomycotina</taxon>
        <taxon>Eurotiomycetes</taxon>
        <taxon>Chaetothyriomycetidae</taxon>
        <taxon>Chaetothyriales</taxon>
        <taxon>Trichomeriaceae</taxon>
        <taxon>Lithohypha</taxon>
    </lineage>
</organism>
<accession>A0ABR0K0Z1</accession>
<keyword evidence="2" id="KW-0521">NADP</keyword>